<evidence type="ECO:0000259" key="1">
    <source>
        <dbReference type="Pfam" id="PF01593"/>
    </source>
</evidence>
<feature type="domain" description="Amine oxidase" evidence="1">
    <location>
        <begin position="24"/>
        <end position="281"/>
    </location>
</feature>
<dbReference type="AlphaFoldDB" id="A0A6N3YX82"/>
<evidence type="ECO:0000313" key="3">
    <source>
        <dbReference type="Proteomes" id="UP000435323"/>
    </source>
</evidence>
<dbReference type="InterPro" id="IPR036188">
    <property type="entry name" value="FAD/NAD-bd_sf"/>
</dbReference>
<dbReference type="GO" id="GO:0016491">
    <property type="term" value="F:oxidoreductase activity"/>
    <property type="evidence" value="ECO:0007669"/>
    <property type="project" value="InterPro"/>
</dbReference>
<gene>
    <name evidence="2" type="ORF">GNP77_06695</name>
</gene>
<dbReference type="Proteomes" id="UP000435323">
    <property type="component" value="Unassembled WGS sequence"/>
</dbReference>
<dbReference type="EMBL" id="WOBO01000005">
    <property type="protein sequence ID" value="MUK45068.1"/>
    <property type="molecule type" value="Genomic_DNA"/>
</dbReference>
<dbReference type="InterPro" id="IPR002937">
    <property type="entry name" value="Amino_oxidase"/>
</dbReference>
<name>A0A6N3YX82_ALIFS</name>
<sequence>MYLAMDGFKDETKMKKIAVVGTGISGLVCAHLLSREHQVTVFEANDYIGGHTATKTVKAEGKEWDIDTGFIVFNNRTYPNFIELLTQLGLSGQETEMSFSVKNVISGLEYNGHNLNTLFAQRSNIFNTKFLSLISEILRFNKQCKALWHQEHIDADCTLGDMLHEDGYSTYFAEHYILPMGAAIWSSSLQDMKSFPLHFFVRFFHNHGLLDIANRPQWYVIPNGSHSYIAPLIESFKDNIHLNSPVTGVVRHDNGVTLTIDNQQEHDFDEVILACHSDQSLAMLTDISEQEKEVLSKLTYQENEVVLHTDESLLPMQKRAWAAWNYHLDVTDKNRPSSVTYNMNILQGLETKETTFCVTLNNSPLIHKDKILGMYKYDHPVFNLDTLEAQQRREEVCGHNHTHFAGAYWYNGFHEDGVRSALDVCQRFGISL</sequence>
<organism evidence="2 3">
    <name type="scientific">Aliivibrio fischeri</name>
    <name type="common">Vibrio fischeri</name>
    <dbReference type="NCBI Taxonomy" id="668"/>
    <lineage>
        <taxon>Bacteria</taxon>
        <taxon>Pseudomonadati</taxon>
        <taxon>Pseudomonadota</taxon>
        <taxon>Gammaproteobacteria</taxon>
        <taxon>Vibrionales</taxon>
        <taxon>Vibrionaceae</taxon>
        <taxon>Aliivibrio</taxon>
    </lineage>
</organism>
<dbReference type="Gene3D" id="3.50.50.60">
    <property type="entry name" value="FAD/NAD(P)-binding domain"/>
    <property type="match status" value="1"/>
</dbReference>
<proteinExistence type="predicted"/>
<dbReference type="SUPFAM" id="SSF51905">
    <property type="entry name" value="FAD/NAD(P)-binding domain"/>
    <property type="match status" value="1"/>
</dbReference>
<evidence type="ECO:0000313" key="2">
    <source>
        <dbReference type="EMBL" id="MUK45068.1"/>
    </source>
</evidence>
<dbReference type="Pfam" id="PF01593">
    <property type="entry name" value="Amino_oxidase"/>
    <property type="match status" value="1"/>
</dbReference>
<dbReference type="PANTHER" id="PTHR42923">
    <property type="entry name" value="PROTOPORPHYRINOGEN OXIDASE"/>
    <property type="match status" value="1"/>
</dbReference>
<dbReference type="PANTHER" id="PTHR42923:SF17">
    <property type="entry name" value="AMINE OXIDASE DOMAIN-CONTAINING PROTEIN"/>
    <property type="match status" value="1"/>
</dbReference>
<accession>A0A6N3YX82</accession>
<comment type="caution">
    <text evidence="2">The sequence shown here is derived from an EMBL/GenBank/DDBJ whole genome shotgun (WGS) entry which is preliminary data.</text>
</comment>
<dbReference type="InterPro" id="IPR050464">
    <property type="entry name" value="Zeta_carotene_desat/Oxidored"/>
</dbReference>
<protein>
    <submittedName>
        <fullName evidence="2">FAD-dependent oxidoreductase</fullName>
    </submittedName>
</protein>
<reference evidence="2 3" key="1">
    <citation type="submission" date="2019-11" db="EMBL/GenBank/DDBJ databases">
        <title>Using colonization assays and comparative genomics to discover symbiosis behaviors and factors in Vibrio fischeri.</title>
        <authorList>
            <person name="Bongrand C."/>
            <person name="Moriano-Gutierrez S."/>
            <person name="Arevalo P."/>
            <person name="Mcfall-Ngai M."/>
            <person name="Visick K."/>
            <person name="Polz M.F."/>
            <person name="Ruby E.G."/>
        </authorList>
    </citation>
    <scope>NUCLEOTIDE SEQUENCE [LARGE SCALE GENOMIC DNA]</scope>
    <source>
        <strain evidence="3">emors.3.2</strain>
    </source>
</reference>